<dbReference type="AlphaFoldDB" id="A0A926VC58"/>
<keyword evidence="2" id="KW-1185">Reference proteome</keyword>
<evidence type="ECO:0000313" key="1">
    <source>
        <dbReference type="EMBL" id="MBD2181127.1"/>
    </source>
</evidence>
<sequence length="118" mass="13122">MTALTLILKPVSQFVMKTWNYRVFRETNGDCIIREVFYAKDGSIFGCTENAVAPSGESLEELAADIESFKDALKLPVLTLADLSVGNMNEKWQQEENSNICLPEITAELGMRESSALN</sequence>
<protein>
    <submittedName>
        <fullName evidence="1">Uncharacterized protein</fullName>
    </submittedName>
</protein>
<dbReference type="Proteomes" id="UP000641646">
    <property type="component" value="Unassembled WGS sequence"/>
</dbReference>
<organism evidence="1 2">
    <name type="scientific">Aerosakkonema funiforme FACHB-1375</name>
    <dbReference type="NCBI Taxonomy" id="2949571"/>
    <lineage>
        <taxon>Bacteria</taxon>
        <taxon>Bacillati</taxon>
        <taxon>Cyanobacteriota</taxon>
        <taxon>Cyanophyceae</taxon>
        <taxon>Oscillatoriophycideae</taxon>
        <taxon>Aerosakkonematales</taxon>
        <taxon>Aerosakkonemataceae</taxon>
        <taxon>Aerosakkonema</taxon>
    </lineage>
</organism>
<reference evidence="1" key="1">
    <citation type="journal article" date="2015" name="ISME J.">
        <title>Draft Genome Sequence of Streptomyces incarnatus NRRL8089, which Produces the Nucleoside Antibiotic Sinefungin.</title>
        <authorList>
            <person name="Oshima K."/>
            <person name="Hattori M."/>
            <person name="Shimizu H."/>
            <person name="Fukuda K."/>
            <person name="Nemoto M."/>
            <person name="Inagaki K."/>
            <person name="Tamura T."/>
        </authorList>
    </citation>
    <scope>NUCLEOTIDE SEQUENCE</scope>
    <source>
        <strain evidence="1">FACHB-1375</strain>
    </source>
</reference>
<reference evidence="1" key="2">
    <citation type="submission" date="2020-08" db="EMBL/GenBank/DDBJ databases">
        <authorList>
            <person name="Chen M."/>
            <person name="Teng W."/>
            <person name="Zhao L."/>
            <person name="Hu C."/>
            <person name="Zhou Y."/>
            <person name="Han B."/>
            <person name="Song L."/>
            <person name="Shu W."/>
        </authorList>
    </citation>
    <scope>NUCLEOTIDE SEQUENCE</scope>
    <source>
        <strain evidence="1">FACHB-1375</strain>
    </source>
</reference>
<comment type="caution">
    <text evidence="1">The sequence shown here is derived from an EMBL/GenBank/DDBJ whole genome shotgun (WGS) entry which is preliminary data.</text>
</comment>
<evidence type="ECO:0000313" key="2">
    <source>
        <dbReference type="Proteomes" id="UP000641646"/>
    </source>
</evidence>
<name>A0A926VC58_9CYAN</name>
<proteinExistence type="predicted"/>
<accession>A0A926VC58</accession>
<dbReference type="EMBL" id="JACJPW010000016">
    <property type="protein sequence ID" value="MBD2181127.1"/>
    <property type="molecule type" value="Genomic_DNA"/>
</dbReference>
<gene>
    <name evidence="1" type="ORF">H6G03_08440</name>
</gene>
<dbReference type="RefSeq" id="WP_190463890.1">
    <property type="nucleotide sequence ID" value="NZ_JACJPW010000016.1"/>
</dbReference>